<evidence type="ECO:0000313" key="11">
    <source>
        <dbReference type="EMBL" id="PVZ96249.1"/>
    </source>
</evidence>
<dbReference type="OrthoDB" id="9762169at2"/>
<keyword evidence="4 7" id="KW-0547">Nucleotide-binding</keyword>
<name>A0A2V1HXX6_9MICO</name>
<keyword evidence="3" id="KW-0808">Transferase</keyword>
<dbReference type="CDD" id="cd14014">
    <property type="entry name" value="STKc_PknB_like"/>
    <property type="match status" value="1"/>
</dbReference>
<dbReference type="InterPro" id="IPR000719">
    <property type="entry name" value="Prot_kinase_dom"/>
</dbReference>
<dbReference type="PANTHER" id="PTHR43289">
    <property type="entry name" value="MITOGEN-ACTIVATED PROTEIN KINASE KINASE KINASE 20-RELATED"/>
    <property type="match status" value="1"/>
</dbReference>
<sequence length="607" mass="64469">MDTRSLPVPRTIAGRYTLGPLIGRGGMAEVFRAYDERLGREVALKLFRPDVAEARDMRRVRSEIRTLAALNHRSLVTLHDAADGDDGSPAFLVLELVEGEDLAALIRDGVLHPAEVVDLIDDVARALAYIHARGIVHRDIKPENILVFRGDDGGRHAKLADLGIARIVDESHLTEAGAVIGTAAYLSPEQVAGEAVGTATDVYALGLVLIEALTGESAFSGSRTESAIARTVRAPRLPAGLDREDAELLAAMTARDPRDRASAAQVADGLSAWASYGPFRSGPGTAVDPAADDETRERTAATEVIGAAFAERDAAISVIPAGDETARTEVLGRAEERTRVLPVAAEAVSTDPYRESMPTEVLGGRPASAPPVAPPQPDWFEPVDSVEPSPGASPETRTRRRTLWRRFVIFVIALVVACGAAIALWPAISSLVDPPKPPVPAYPVVDGDLGTSLTALQQTVGGDGFAYSAQETLQNDVLAVATAAAVPDLDGAATALDGASVHLDLAATADQVTSGAYRDMITAIQNVETQIDAAVRAERQAELERQQQLEQERLEEEQRQREAEEESENSGPGSDSDSSGPGSGTDDPLGELGRTLREQWERWIGEG</sequence>
<feature type="region of interest" description="Disordered" evidence="8">
    <location>
        <begin position="542"/>
        <end position="607"/>
    </location>
</feature>
<feature type="compositionally biased region" description="Basic and acidic residues" evidence="8">
    <location>
        <begin position="594"/>
        <end position="607"/>
    </location>
</feature>
<accession>A0A2V1HXX6</accession>
<dbReference type="PANTHER" id="PTHR43289:SF6">
    <property type="entry name" value="SERINE_THREONINE-PROTEIN KINASE NEKL-3"/>
    <property type="match status" value="1"/>
</dbReference>
<keyword evidence="9" id="KW-1133">Transmembrane helix</keyword>
<dbReference type="Gene3D" id="1.10.510.10">
    <property type="entry name" value="Transferase(Phosphotransferase) domain 1"/>
    <property type="match status" value="1"/>
</dbReference>
<evidence type="ECO:0000256" key="2">
    <source>
        <dbReference type="ARBA" id="ARBA00022527"/>
    </source>
</evidence>
<dbReference type="PROSITE" id="PS00107">
    <property type="entry name" value="PROTEIN_KINASE_ATP"/>
    <property type="match status" value="1"/>
</dbReference>
<evidence type="ECO:0000256" key="6">
    <source>
        <dbReference type="ARBA" id="ARBA00022840"/>
    </source>
</evidence>
<dbReference type="EMBL" id="QEOP01000001">
    <property type="protein sequence ID" value="PVZ96249.1"/>
    <property type="molecule type" value="Genomic_DNA"/>
</dbReference>
<reference evidence="11 12" key="1">
    <citation type="submission" date="2018-05" db="EMBL/GenBank/DDBJ databases">
        <title>Amnibacterium sp. M8JJ-5, whole genome shotgun sequence.</title>
        <authorList>
            <person name="Tuo L."/>
        </authorList>
    </citation>
    <scope>NUCLEOTIDE SEQUENCE [LARGE SCALE GENOMIC DNA]</scope>
    <source>
        <strain evidence="11 12">M8JJ-5</strain>
    </source>
</reference>
<dbReference type="InterPro" id="IPR011009">
    <property type="entry name" value="Kinase-like_dom_sf"/>
</dbReference>
<dbReference type="Proteomes" id="UP000244893">
    <property type="component" value="Unassembled WGS sequence"/>
</dbReference>
<dbReference type="InterPro" id="IPR008271">
    <property type="entry name" value="Ser/Thr_kinase_AS"/>
</dbReference>
<feature type="compositionally biased region" description="Low complexity" evidence="8">
    <location>
        <begin position="570"/>
        <end position="587"/>
    </location>
</feature>
<evidence type="ECO:0000256" key="9">
    <source>
        <dbReference type="SAM" id="Phobius"/>
    </source>
</evidence>
<protein>
    <recommendedName>
        <fullName evidence="1">non-specific serine/threonine protein kinase</fullName>
        <ecNumber evidence="1">2.7.11.1</ecNumber>
    </recommendedName>
</protein>
<evidence type="ECO:0000259" key="10">
    <source>
        <dbReference type="PROSITE" id="PS50011"/>
    </source>
</evidence>
<feature type="binding site" evidence="7">
    <location>
        <position position="45"/>
    </location>
    <ligand>
        <name>ATP</name>
        <dbReference type="ChEBI" id="CHEBI:30616"/>
    </ligand>
</feature>
<feature type="region of interest" description="Disordered" evidence="8">
    <location>
        <begin position="355"/>
        <end position="397"/>
    </location>
</feature>
<evidence type="ECO:0000256" key="1">
    <source>
        <dbReference type="ARBA" id="ARBA00012513"/>
    </source>
</evidence>
<keyword evidence="9" id="KW-0812">Transmembrane</keyword>
<dbReference type="RefSeq" id="WP_116755983.1">
    <property type="nucleotide sequence ID" value="NZ_JBHUEX010000001.1"/>
</dbReference>
<keyword evidence="5" id="KW-0418">Kinase</keyword>
<evidence type="ECO:0000256" key="5">
    <source>
        <dbReference type="ARBA" id="ARBA00022777"/>
    </source>
</evidence>
<gene>
    <name evidence="11" type="ORF">DDQ50_07495</name>
</gene>
<dbReference type="PROSITE" id="PS50011">
    <property type="entry name" value="PROTEIN_KINASE_DOM"/>
    <property type="match status" value="1"/>
</dbReference>
<keyword evidence="6 7" id="KW-0067">ATP-binding</keyword>
<feature type="compositionally biased region" description="Basic and acidic residues" evidence="8">
    <location>
        <begin position="542"/>
        <end position="562"/>
    </location>
</feature>
<evidence type="ECO:0000313" key="12">
    <source>
        <dbReference type="Proteomes" id="UP000244893"/>
    </source>
</evidence>
<dbReference type="Gene3D" id="3.30.200.20">
    <property type="entry name" value="Phosphorylase Kinase, domain 1"/>
    <property type="match status" value="1"/>
</dbReference>
<dbReference type="GO" id="GO:0004674">
    <property type="term" value="F:protein serine/threonine kinase activity"/>
    <property type="evidence" value="ECO:0007669"/>
    <property type="project" value="UniProtKB-KW"/>
</dbReference>
<dbReference type="PROSITE" id="PS00108">
    <property type="entry name" value="PROTEIN_KINASE_ST"/>
    <property type="match status" value="1"/>
</dbReference>
<evidence type="ECO:0000256" key="8">
    <source>
        <dbReference type="SAM" id="MobiDB-lite"/>
    </source>
</evidence>
<dbReference type="AlphaFoldDB" id="A0A2V1HXX6"/>
<feature type="domain" description="Protein kinase" evidence="10">
    <location>
        <begin position="16"/>
        <end position="274"/>
    </location>
</feature>
<keyword evidence="12" id="KW-1185">Reference proteome</keyword>
<feature type="transmembrane region" description="Helical" evidence="9">
    <location>
        <begin position="407"/>
        <end position="428"/>
    </location>
</feature>
<proteinExistence type="predicted"/>
<evidence type="ECO:0000256" key="4">
    <source>
        <dbReference type="ARBA" id="ARBA00022741"/>
    </source>
</evidence>
<evidence type="ECO:0000256" key="3">
    <source>
        <dbReference type="ARBA" id="ARBA00022679"/>
    </source>
</evidence>
<dbReference type="InterPro" id="IPR017441">
    <property type="entry name" value="Protein_kinase_ATP_BS"/>
</dbReference>
<dbReference type="GO" id="GO:0005524">
    <property type="term" value="F:ATP binding"/>
    <property type="evidence" value="ECO:0007669"/>
    <property type="project" value="UniProtKB-UniRule"/>
</dbReference>
<feature type="compositionally biased region" description="Pro residues" evidence="8">
    <location>
        <begin position="368"/>
        <end position="377"/>
    </location>
</feature>
<comment type="caution">
    <text evidence="11">The sequence shown here is derived from an EMBL/GenBank/DDBJ whole genome shotgun (WGS) entry which is preliminary data.</text>
</comment>
<keyword evidence="9" id="KW-0472">Membrane</keyword>
<evidence type="ECO:0000256" key="7">
    <source>
        <dbReference type="PROSITE-ProRule" id="PRU10141"/>
    </source>
</evidence>
<organism evidence="11 12">
    <name type="scientific">Amnibacterium flavum</name>
    <dbReference type="NCBI Taxonomy" id="2173173"/>
    <lineage>
        <taxon>Bacteria</taxon>
        <taxon>Bacillati</taxon>
        <taxon>Actinomycetota</taxon>
        <taxon>Actinomycetes</taxon>
        <taxon>Micrococcales</taxon>
        <taxon>Microbacteriaceae</taxon>
        <taxon>Amnibacterium</taxon>
    </lineage>
</organism>
<keyword evidence="2" id="KW-0723">Serine/threonine-protein kinase</keyword>
<dbReference type="SUPFAM" id="SSF56112">
    <property type="entry name" value="Protein kinase-like (PK-like)"/>
    <property type="match status" value="1"/>
</dbReference>
<dbReference type="EC" id="2.7.11.1" evidence="1"/>
<dbReference type="SMART" id="SM00220">
    <property type="entry name" value="S_TKc"/>
    <property type="match status" value="1"/>
</dbReference>
<dbReference type="Pfam" id="PF00069">
    <property type="entry name" value="Pkinase"/>
    <property type="match status" value="1"/>
</dbReference>